<protein>
    <submittedName>
        <fullName evidence="1">Uncharacterized protein</fullName>
    </submittedName>
</protein>
<dbReference type="Proteomes" id="UP000276133">
    <property type="component" value="Unassembled WGS sequence"/>
</dbReference>
<evidence type="ECO:0000313" key="1">
    <source>
        <dbReference type="EMBL" id="RNA24125.1"/>
    </source>
</evidence>
<sequence length="59" mass="7113">MRQDKVFEFFKICLIGFKILIYKIISQDKTMMTDGQISKMISNKKSFQKKKVYLVVFFH</sequence>
<accession>A0A3M7RLB9</accession>
<evidence type="ECO:0000313" key="2">
    <source>
        <dbReference type="Proteomes" id="UP000276133"/>
    </source>
</evidence>
<gene>
    <name evidence="1" type="ORF">BpHYR1_036725</name>
</gene>
<organism evidence="1 2">
    <name type="scientific">Brachionus plicatilis</name>
    <name type="common">Marine rotifer</name>
    <name type="synonym">Brachionus muelleri</name>
    <dbReference type="NCBI Taxonomy" id="10195"/>
    <lineage>
        <taxon>Eukaryota</taxon>
        <taxon>Metazoa</taxon>
        <taxon>Spiralia</taxon>
        <taxon>Gnathifera</taxon>
        <taxon>Rotifera</taxon>
        <taxon>Eurotatoria</taxon>
        <taxon>Monogononta</taxon>
        <taxon>Pseudotrocha</taxon>
        <taxon>Ploima</taxon>
        <taxon>Brachionidae</taxon>
        <taxon>Brachionus</taxon>
    </lineage>
</organism>
<keyword evidence="2" id="KW-1185">Reference proteome</keyword>
<reference evidence="1 2" key="1">
    <citation type="journal article" date="2018" name="Sci. Rep.">
        <title>Genomic signatures of local adaptation to the degree of environmental predictability in rotifers.</title>
        <authorList>
            <person name="Franch-Gras L."/>
            <person name="Hahn C."/>
            <person name="Garcia-Roger E.M."/>
            <person name="Carmona M.J."/>
            <person name="Serra M."/>
            <person name="Gomez A."/>
        </authorList>
    </citation>
    <scope>NUCLEOTIDE SEQUENCE [LARGE SCALE GENOMIC DNA]</scope>
    <source>
        <strain evidence="1">HYR1</strain>
    </source>
</reference>
<dbReference type="AlphaFoldDB" id="A0A3M7RLB9"/>
<proteinExistence type="predicted"/>
<name>A0A3M7RLB9_BRAPC</name>
<comment type="caution">
    <text evidence="1">The sequence shown here is derived from an EMBL/GenBank/DDBJ whole genome shotgun (WGS) entry which is preliminary data.</text>
</comment>
<dbReference type="EMBL" id="REGN01003167">
    <property type="protein sequence ID" value="RNA24125.1"/>
    <property type="molecule type" value="Genomic_DNA"/>
</dbReference>